<feature type="transmembrane region" description="Helical" evidence="7">
    <location>
        <begin position="241"/>
        <end position="263"/>
    </location>
</feature>
<dbReference type="GO" id="GO:0005886">
    <property type="term" value="C:plasma membrane"/>
    <property type="evidence" value="ECO:0007669"/>
    <property type="project" value="UniProtKB-SubCell"/>
</dbReference>
<dbReference type="InterPro" id="IPR045621">
    <property type="entry name" value="BPD_transp_1_N"/>
</dbReference>
<evidence type="ECO:0000256" key="4">
    <source>
        <dbReference type="ARBA" id="ARBA00022692"/>
    </source>
</evidence>
<evidence type="ECO:0000256" key="1">
    <source>
        <dbReference type="ARBA" id="ARBA00004651"/>
    </source>
</evidence>
<accession>A0A840F3V8</accession>
<feature type="transmembrane region" description="Helical" evidence="7">
    <location>
        <begin position="283"/>
        <end position="309"/>
    </location>
</feature>
<dbReference type="Pfam" id="PF19300">
    <property type="entry name" value="BPD_transp_1_N"/>
    <property type="match status" value="1"/>
</dbReference>
<keyword evidence="2 7" id="KW-0813">Transport</keyword>
<evidence type="ECO:0000313" key="10">
    <source>
        <dbReference type="Proteomes" id="UP000551501"/>
    </source>
</evidence>
<dbReference type="InterPro" id="IPR035906">
    <property type="entry name" value="MetI-like_sf"/>
</dbReference>
<feature type="transmembrane region" description="Helical" evidence="7">
    <location>
        <begin position="182"/>
        <end position="202"/>
    </location>
</feature>
<keyword evidence="10" id="KW-1185">Reference proteome</keyword>
<dbReference type="PANTHER" id="PTHR43163:SF6">
    <property type="entry name" value="DIPEPTIDE TRANSPORT SYSTEM PERMEASE PROTEIN DPPB-RELATED"/>
    <property type="match status" value="1"/>
</dbReference>
<keyword evidence="3" id="KW-1003">Cell membrane</keyword>
<evidence type="ECO:0000256" key="6">
    <source>
        <dbReference type="ARBA" id="ARBA00023136"/>
    </source>
</evidence>
<dbReference type="EMBL" id="JACIFP010000001">
    <property type="protein sequence ID" value="MBB4137334.1"/>
    <property type="molecule type" value="Genomic_DNA"/>
</dbReference>
<protein>
    <submittedName>
        <fullName evidence="9">Peptide/nickel transport system permease protein</fullName>
    </submittedName>
</protein>
<sequence>MTGYLLRRIPTALIVLFVASLLVFAVLRLIPGGPESALAGPDASPEDLAAIRHDLGLDRTFFVQYFSWLGSVLTLDFGTSYQVGGNIGDLVSFGLVNTLVLTVTAGVIAIALALILSLTATIRPNRFVNAILTGVNAVAIALPTFVVGTVLIAVFGVGFGVLPAGGTPPAGLGDDLWITVQYLALPALTLGLPAGAMLARFLTEALQTELVQPYAVTAVATGASRADVVVKHALRNALPSTITAFGLIVGALLGGAVLVEAIFGWPGLGMLTEEGISARDYPLVQILILLSVSVFVLIQLAADVVHAWLDPRIRLAGTR</sequence>
<dbReference type="Proteomes" id="UP000551501">
    <property type="component" value="Unassembled WGS sequence"/>
</dbReference>
<comment type="subcellular location">
    <subcellularLocation>
        <location evidence="1 7">Cell membrane</location>
        <topology evidence="1 7">Multi-pass membrane protein</topology>
    </subcellularLocation>
</comment>
<feature type="domain" description="ABC transmembrane type-1" evidence="8">
    <location>
        <begin position="95"/>
        <end position="302"/>
    </location>
</feature>
<keyword evidence="6 7" id="KW-0472">Membrane</keyword>
<dbReference type="CDD" id="cd06261">
    <property type="entry name" value="TM_PBP2"/>
    <property type="match status" value="1"/>
</dbReference>
<organism evidence="9 10">
    <name type="scientific">Gordonia humi</name>
    <dbReference type="NCBI Taxonomy" id="686429"/>
    <lineage>
        <taxon>Bacteria</taxon>
        <taxon>Bacillati</taxon>
        <taxon>Actinomycetota</taxon>
        <taxon>Actinomycetes</taxon>
        <taxon>Mycobacteriales</taxon>
        <taxon>Gordoniaceae</taxon>
        <taxon>Gordonia</taxon>
    </lineage>
</organism>
<gene>
    <name evidence="9" type="ORF">BKA16_003886</name>
</gene>
<evidence type="ECO:0000313" key="9">
    <source>
        <dbReference type="EMBL" id="MBB4137334.1"/>
    </source>
</evidence>
<comment type="caution">
    <text evidence="9">The sequence shown here is derived from an EMBL/GenBank/DDBJ whole genome shotgun (WGS) entry which is preliminary data.</text>
</comment>
<feature type="transmembrane region" description="Helical" evidence="7">
    <location>
        <begin position="99"/>
        <end position="122"/>
    </location>
</feature>
<dbReference type="RefSeq" id="WP_183372200.1">
    <property type="nucleotide sequence ID" value="NZ_BAABHL010000126.1"/>
</dbReference>
<dbReference type="SUPFAM" id="SSF161098">
    <property type="entry name" value="MetI-like"/>
    <property type="match status" value="1"/>
</dbReference>
<evidence type="ECO:0000256" key="3">
    <source>
        <dbReference type="ARBA" id="ARBA00022475"/>
    </source>
</evidence>
<feature type="transmembrane region" description="Helical" evidence="7">
    <location>
        <begin position="134"/>
        <end position="162"/>
    </location>
</feature>
<dbReference type="InterPro" id="IPR000515">
    <property type="entry name" value="MetI-like"/>
</dbReference>
<dbReference type="Pfam" id="PF00528">
    <property type="entry name" value="BPD_transp_1"/>
    <property type="match status" value="1"/>
</dbReference>
<dbReference type="Gene3D" id="1.10.3720.10">
    <property type="entry name" value="MetI-like"/>
    <property type="match status" value="1"/>
</dbReference>
<evidence type="ECO:0000256" key="2">
    <source>
        <dbReference type="ARBA" id="ARBA00022448"/>
    </source>
</evidence>
<evidence type="ECO:0000259" key="8">
    <source>
        <dbReference type="PROSITE" id="PS50928"/>
    </source>
</evidence>
<dbReference type="GO" id="GO:0055085">
    <property type="term" value="P:transmembrane transport"/>
    <property type="evidence" value="ECO:0007669"/>
    <property type="project" value="InterPro"/>
</dbReference>
<name>A0A840F3V8_9ACTN</name>
<dbReference type="PANTHER" id="PTHR43163">
    <property type="entry name" value="DIPEPTIDE TRANSPORT SYSTEM PERMEASE PROTEIN DPPB-RELATED"/>
    <property type="match status" value="1"/>
</dbReference>
<evidence type="ECO:0000256" key="7">
    <source>
        <dbReference type="RuleBase" id="RU363032"/>
    </source>
</evidence>
<proteinExistence type="inferred from homology"/>
<evidence type="ECO:0000256" key="5">
    <source>
        <dbReference type="ARBA" id="ARBA00022989"/>
    </source>
</evidence>
<dbReference type="AlphaFoldDB" id="A0A840F3V8"/>
<keyword evidence="4 7" id="KW-0812">Transmembrane</keyword>
<comment type="similarity">
    <text evidence="7">Belongs to the binding-protein-dependent transport system permease family.</text>
</comment>
<dbReference type="PROSITE" id="PS50928">
    <property type="entry name" value="ABC_TM1"/>
    <property type="match status" value="1"/>
</dbReference>
<feature type="transmembrane region" description="Helical" evidence="7">
    <location>
        <begin position="12"/>
        <end position="30"/>
    </location>
</feature>
<keyword evidence="5 7" id="KW-1133">Transmembrane helix</keyword>
<reference evidence="9 10" key="1">
    <citation type="submission" date="2020-08" db="EMBL/GenBank/DDBJ databases">
        <title>Sequencing the genomes of 1000 actinobacteria strains.</title>
        <authorList>
            <person name="Klenk H.-P."/>
        </authorList>
    </citation>
    <scope>NUCLEOTIDE SEQUENCE [LARGE SCALE GENOMIC DNA]</scope>
    <source>
        <strain evidence="9 10">DSM 45298</strain>
    </source>
</reference>